<name>A0A6J8C3I5_MYTCO</name>
<gene>
    <name evidence="1" type="ORF">MCOR_25242</name>
</gene>
<dbReference type="OrthoDB" id="6045569at2759"/>
<dbReference type="AlphaFoldDB" id="A0A6J8C3I5"/>
<evidence type="ECO:0000313" key="2">
    <source>
        <dbReference type="Proteomes" id="UP000507470"/>
    </source>
</evidence>
<accession>A0A6J8C3I5</accession>
<protein>
    <submittedName>
        <fullName evidence="1">AP3M</fullName>
    </submittedName>
</protein>
<keyword evidence="2" id="KW-1185">Reference proteome</keyword>
<evidence type="ECO:0000313" key="1">
    <source>
        <dbReference type="EMBL" id="CAC5390126.1"/>
    </source>
</evidence>
<proteinExistence type="predicted"/>
<reference evidence="1 2" key="1">
    <citation type="submission" date="2020-06" db="EMBL/GenBank/DDBJ databases">
        <authorList>
            <person name="Li R."/>
            <person name="Bekaert M."/>
        </authorList>
    </citation>
    <scope>NUCLEOTIDE SEQUENCE [LARGE SCALE GENOMIC DNA]</scope>
    <source>
        <strain evidence="2">wild</strain>
    </source>
</reference>
<sequence>MAALQLLHTVKKTKVFFYGFNRISKLRLMKHVSSRYFSSIRRSQTDILKSALNNYIDLQLAPLMIKNCNIGVSFSEAHLEHEVYSCKGNDIVLCDNFSNVFKEGFNALHQSIDKVGVGFFDAPTEGNGTEDYMYYYALSALRDFLTEMDYHEKCLKHKEPFGDAFDKQKDAYVAALLTNHLLSRLVYGNRYLISNDYAVQPPKCPCLKPLECASLINYGQTGLGCEDIWYGHPDIVLVPPNFSNTSLWFFEDDIEAQMQEDDDLLTKDLLQQNNRSIDISEIKLKMVFEKCAEQILSQAITFSFCEANRDSSGGRRRHTLIPSIVLTPHHYLVVMYDYENDILLSSDHQISPLWDETGVKFNLSAVLQIWMVLNHSYFKPKLSTEFQKDFAFTCEIHRIFKELQVFDKTKQITYRPSFRQENKRLKAKKRLMLYSDYKKKFKKSHDLK</sequence>
<organism evidence="1 2">
    <name type="scientific">Mytilus coruscus</name>
    <name type="common">Sea mussel</name>
    <dbReference type="NCBI Taxonomy" id="42192"/>
    <lineage>
        <taxon>Eukaryota</taxon>
        <taxon>Metazoa</taxon>
        <taxon>Spiralia</taxon>
        <taxon>Lophotrochozoa</taxon>
        <taxon>Mollusca</taxon>
        <taxon>Bivalvia</taxon>
        <taxon>Autobranchia</taxon>
        <taxon>Pteriomorphia</taxon>
        <taxon>Mytilida</taxon>
        <taxon>Mytiloidea</taxon>
        <taxon>Mytilidae</taxon>
        <taxon>Mytilinae</taxon>
        <taxon>Mytilus</taxon>
    </lineage>
</organism>
<dbReference type="EMBL" id="CACVKT020004451">
    <property type="protein sequence ID" value="CAC5390126.1"/>
    <property type="molecule type" value="Genomic_DNA"/>
</dbReference>
<dbReference type="Proteomes" id="UP000507470">
    <property type="component" value="Unassembled WGS sequence"/>
</dbReference>